<evidence type="ECO:0000313" key="3">
    <source>
        <dbReference type="Proteomes" id="UP000017813"/>
    </source>
</evidence>
<dbReference type="STRING" id="641147.HMPREF9021_01215"/>
<dbReference type="EMBL" id="ADCY02000023">
    <property type="protein sequence ID" value="EFG30987.1"/>
    <property type="molecule type" value="Genomic_DNA"/>
</dbReference>
<dbReference type="HOGENOM" id="CLU_129685_1_0_4"/>
<dbReference type="OrthoDB" id="9793254at2"/>
<dbReference type="eggNOG" id="COG5592">
    <property type="taxonomic scope" value="Bacteria"/>
</dbReference>
<dbReference type="AlphaFoldDB" id="V9HM97"/>
<dbReference type="Proteomes" id="UP000017813">
    <property type="component" value="Unassembled WGS sequence"/>
</dbReference>
<dbReference type="RefSeq" id="WP_002641720.1">
    <property type="nucleotide sequence ID" value="NZ_CP019448.1"/>
</dbReference>
<protein>
    <recommendedName>
        <fullName evidence="1">Hemerythrin-like domain-containing protein</fullName>
    </recommendedName>
</protein>
<dbReference type="InterPro" id="IPR012312">
    <property type="entry name" value="Hemerythrin-like"/>
</dbReference>
<reference evidence="2 3" key="2">
    <citation type="submission" date="2011-10" db="EMBL/GenBank/DDBJ databases">
        <title>The Genome Sequence of Simonsiella muelleri ATCC 29453.</title>
        <authorList>
            <consortium name="The Broad Institute Genome Sequencing Platform"/>
            <consortium name="The Broad Institute Genome Sequencing Center for Infectious Disease"/>
            <person name="Earl A."/>
            <person name="Ward D."/>
            <person name="Feldgarden M."/>
            <person name="Gevers D."/>
            <person name="Izard J."/>
            <person name="Baranova O.V."/>
            <person name="Blanton J.M."/>
            <person name="Tanner A.C."/>
            <person name="Dewhirst F."/>
            <person name="Young S.K."/>
            <person name="Zeng Q."/>
            <person name="Gargeya S."/>
            <person name="Fitzgerald M."/>
            <person name="Haas B."/>
            <person name="Abouelleil A."/>
            <person name="Alvarado L."/>
            <person name="Arachchi H.M."/>
            <person name="Berlin A."/>
            <person name="Brown A."/>
            <person name="Chapman S.B."/>
            <person name="Chen Z."/>
            <person name="Dunbar C."/>
            <person name="Freedman E."/>
            <person name="Gearin G."/>
            <person name="Goldberg J."/>
            <person name="Griggs A."/>
            <person name="Gujja S."/>
            <person name="Heiman D."/>
            <person name="Howarth C."/>
            <person name="Larson L."/>
            <person name="Lui A."/>
            <person name="MacDonald P.J.P."/>
            <person name="Montmayeur A."/>
            <person name="Murphy C."/>
            <person name="Neiman D."/>
            <person name="Pearson M."/>
            <person name="Priest M."/>
            <person name="Roberts A."/>
            <person name="Saif S."/>
            <person name="Shea T."/>
            <person name="Shenoy N."/>
            <person name="Sisk P."/>
            <person name="Stolte C."/>
            <person name="Sykes S."/>
            <person name="Wortman J."/>
            <person name="Nusbaum C."/>
            <person name="Birren B."/>
        </authorList>
    </citation>
    <scope>NUCLEOTIDE SEQUENCE [LARGE SCALE GENOMIC DNA]</scope>
    <source>
        <strain evidence="2 3">ATCC 29453</strain>
    </source>
</reference>
<reference evidence="2 3" key="1">
    <citation type="submission" date="2010-03" db="EMBL/GenBank/DDBJ databases">
        <authorList>
            <consortium name="The Broad Institute Genome Sequencing Platform"/>
            <person name="Ward D."/>
            <person name="Earl A."/>
            <person name="Feldgarden M."/>
            <person name="Gevers D."/>
            <person name="Young S."/>
            <person name="Zeng Q."/>
            <person name="Koehrsen M."/>
            <person name="Alvarado L."/>
            <person name="Berlin A.M."/>
            <person name="Borenstein D."/>
            <person name="Chapman S.B."/>
            <person name="Chen Z."/>
            <person name="Engels R."/>
            <person name="Freedman E."/>
            <person name="Gellesch M."/>
            <person name="Goldberg J."/>
            <person name="Griggs A."/>
            <person name="Gujja S."/>
            <person name="Heilman E.R."/>
            <person name="Heiman D.I."/>
            <person name="Hepburn T.A."/>
            <person name="Howarth C."/>
            <person name="Jen D."/>
            <person name="Larson L."/>
            <person name="Mehta T."/>
            <person name="Park D."/>
            <person name="Pearson M."/>
            <person name="Richards J."/>
            <person name="Roberts A."/>
            <person name="Saif S."/>
            <person name="Shea T.D."/>
            <person name="Shenoy N."/>
            <person name="Sisk P."/>
            <person name="Stolte C."/>
            <person name="Sykes S.N."/>
            <person name="Walk T."/>
            <person name="White J."/>
            <person name="Yandava C."/>
            <person name="Izard J."/>
            <person name="Baranova O.V."/>
            <person name="Blanton J.M."/>
            <person name="Tanner A.C."/>
            <person name="Dewhirst F."/>
            <person name="Haas B."/>
            <person name="Nusbaum C."/>
            <person name="Birren B."/>
        </authorList>
    </citation>
    <scope>NUCLEOTIDE SEQUENCE [LARGE SCALE GENOMIC DNA]</scope>
    <source>
        <strain evidence="2 3">ATCC 29453</strain>
    </source>
</reference>
<keyword evidence="3" id="KW-1185">Reference proteome</keyword>
<accession>V9HM97</accession>
<gene>
    <name evidence="2" type="ORF">HMPREF9021_01215</name>
</gene>
<sequence>MKPLKRHPTLVPLSQEHHHTLALCTRILREPNANHQTDITAHFIDLEKHFLKEETLFAPLWDKLPDATLRQRFEHEHATLRQLFREAQFDDAQWNQTFATLLRDHARFEERELFEALAKYALPPIQAA</sequence>
<name>V9HM97_9NEIS</name>
<organism evidence="2 3">
    <name type="scientific">Simonsiella muelleri ATCC 29453</name>
    <dbReference type="NCBI Taxonomy" id="641147"/>
    <lineage>
        <taxon>Bacteria</taxon>
        <taxon>Pseudomonadati</taxon>
        <taxon>Pseudomonadota</taxon>
        <taxon>Betaproteobacteria</taxon>
        <taxon>Neisseriales</taxon>
        <taxon>Neisseriaceae</taxon>
        <taxon>Simonsiella</taxon>
    </lineage>
</organism>
<evidence type="ECO:0000259" key="1">
    <source>
        <dbReference type="Pfam" id="PF01814"/>
    </source>
</evidence>
<dbReference type="KEGG" id="smur:BWP33_04665"/>
<feature type="domain" description="Hemerythrin-like" evidence="1">
    <location>
        <begin position="13"/>
        <end position="117"/>
    </location>
</feature>
<evidence type="ECO:0000313" key="2">
    <source>
        <dbReference type="EMBL" id="EFG30987.1"/>
    </source>
</evidence>
<dbReference type="Pfam" id="PF01814">
    <property type="entry name" value="Hemerythrin"/>
    <property type="match status" value="1"/>
</dbReference>
<proteinExistence type="predicted"/>
<comment type="caution">
    <text evidence="2">The sequence shown here is derived from an EMBL/GenBank/DDBJ whole genome shotgun (WGS) entry which is preliminary data.</text>
</comment>